<evidence type="ECO:0000256" key="1">
    <source>
        <dbReference type="SAM" id="Phobius"/>
    </source>
</evidence>
<proteinExistence type="predicted"/>
<keyword evidence="1" id="KW-0472">Membrane</keyword>
<keyword evidence="1" id="KW-1133">Transmembrane helix</keyword>
<keyword evidence="1" id="KW-0812">Transmembrane</keyword>
<comment type="caution">
    <text evidence="2">The sequence shown here is derived from an EMBL/GenBank/DDBJ whole genome shotgun (WGS) entry which is preliminary data.</text>
</comment>
<dbReference type="EMBL" id="MU069451">
    <property type="protein sequence ID" value="KAF5842947.1"/>
    <property type="molecule type" value="Genomic_DNA"/>
</dbReference>
<accession>A0ABQ7H7W3</accession>
<name>A0ABQ7H7W3_DUNSA</name>
<keyword evidence="3" id="KW-1185">Reference proteome</keyword>
<gene>
    <name evidence="2" type="ORF">DUNSADRAFT_3540</name>
</gene>
<dbReference type="InterPro" id="IPR023398">
    <property type="entry name" value="TIF_eIF4e-like"/>
</dbReference>
<evidence type="ECO:0000313" key="3">
    <source>
        <dbReference type="Proteomes" id="UP000815325"/>
    </source>
</evidence>
<evidence type="ECO:0000313" key="2">
    <source>
        <dbReference type="EMBL" id="KAF5842947.1"/>
    </source>
</evidence>
<protein>
    <submittedName>
        <fullName evidence="2">Uncharacterized protein</fullName>
    </submittedName>
</protein>
<sequence length="88" mass="9941">MQLHSSSLCVISRVDRLVGEWQRLEHEAQEGIRSPPGAEDLDRLSLKHNVLDGKWLITGVPSNEIDNVWAAIASLYACTLLTFLIRRM</sequence>
<organism evidence="2 3">
    <name type="scientific">Dunaliella salina</name>
    <name type="common">Green alga</name>
    <name type="synonym">Protococcus salinus</name>
    <dbReference type="NCBI Taxonomy" id="3046"/>
    <lineage>
        <taxon>Eukaryota</taxon>
        <taxon>Viridiplantae</taxon>
        <taxon>Chlorophyta</taxon>
        <taxon>core chlorophytes</taxon>
        <taxon>Chlorophyceae</taxon>
        <taxon>CS clade</taxon>
        <taxon>Chlamydomonadales</taxon>
        <taxon>Dunaliellaceae</taxon>
        <taxon>Dunaliella</taxon>
    </lineage>
</organism>
<dbReference type="Gene3D" id="3.30.760.10">
    <property type="entry name" value="RNA Cap, Translation Initiation Factor Eif4e"/>
    <property type="match status" value="1"/>
</dbReference>
<dbReference type="SUPFAM" id="SSF55418">
    <property type="entry name" value="eIF4e-like"/>
    <property type="match status" value="1"/>
</dbReference>
<feature type="transmembrane region" description="Helical" evidence="1">
    <location>
        <begin position="68"/>
        <end position="85"/>
    </location>
</feature>
<reference evidence="2" key="1">
    <citation type="submission" date="2017-08" db="EMBL/GenBank/DDBJ databases">
        <authorList>
            <person name="Polle J.E."/>
            <person name="Barry K."/>
            <person name="Cushman J."/>
            <person name="Schmutz J."/>
            <person name="Tran D."/>
            <person name="Hathwaick L.T."/>
            <person name="Yim W.C."/>
            <person name="Jenkins J."/>
            <person name="Mckie-Krisberg Z.M."/>
            <person name="Prochnik S."/>
            <person name="Lindquist E."/>
            <person name="Dockter R.B."/>
            <person name="Adam C."/>
            <person name="Molina H."/>
            <person name="Bunkerborg J."/>
            <person name="Jin E."/>
            <person name="Buchheim M."/>
            <person name="Magnuson J."/>
        </authorList>
    </citation>
    <scope>NUCLEOTIDE SEQUENCE</scope>
    <source>
        <strain evidence="2">CCAP 19/18</strain>
    </source>
</reference>
<dbReference type="Proteomes" id="UP000815325">
    <property type="component" value="Unassembled WGS sequence"/>
</dbReference>